<comment type="similarity">
    <text evidence="2 13 14">Belongs to the TonB-dependent receptor family.</text>
</comment>
<evidence type="ECO:0000256" key="6">
    <source>
        <dbReference type="ARBA" id="ARBA00022692"/>
    </source>
</evidence>
<evidence type="ECO:0000313" key="17">
    <source>
        <dbReference type="Proteomes" id="UP001589692"/>
    </source>
</evidence>
<dbReference type="Gene3D" id="3.55.50.30">
    <property type="match status" value="1"/>
</dbReference>
<accession>A0ABV6AF51</accession>
<dbReference type="PANTHER" id="PTHR30069">
    <property type="entry name" value="TONB-DEPENDENT OUTER MEMBRANE RECEPTOR"/>
    <property type="match status" value="1"/>
</dbReference>
<dbReference type="InterPro" id="IPR011662">
    <property type="entry name" value="Secretin/TonB_short_N"/>
</dbReference>
<dbReference type="EMBL" id="JBHMAA010000011">
    <property type="protein sequence ID" value="MFB9949248.1"/>
    <property type="molecule type" value="Genomic_DNA"/>
</dbReference>
<evidence type="ECO:0000256" key="3">
    <source>
        <dbReference type="ARBA" id="ARBA00022448"/>
    </source>
</evidence>
<evidence type="ECO:0000256" key="10">
    <source>
        <dbReference type="ARBA" id="ARBA00023136"/>
    </source>
</evidence>
<keyword evidence="17" id="KW-1185">Reference proteome</keyword>
<sequence>MAFGAVRRNGNQQGQERAKYVLLWTTTAVAVLLGAQNAAAQSAPAGDARQTSGESAARDFDIRQQPLSSALSAFNRQSGIQITQASGGAAGNVTVNAVRGRLTPRQALAQMLNGTGIGYQFTSNRAAIIGVRQSVGNVPSGNEETTLDPIVLTGKTGRNANIGSGYQGTPDWVYEEPASVSVVSREAIQNRAARNANDVLDTVAGVNTNRSEAQNPGISVNVRGLQDQNRVTTTIDGARQDFQRAGHGASQRVYVDTSFIRAVEVEKGAVPGVGGAGSLGGAVNFRTVTADDIIRPGEKWGAELNAETGTNAYFFNGSVMGAVKLSDDFSVLAGLSRKRIGDYDIGKNGSVLLFDGSTTNVDGSMVFSGLETFGSLLKIEGSPSDDFTFDLSWLRNDTESKQGGLTGLGESDRLRGDEQDFLNNTVTSSFRWDPDSDLVDLKGRLWFNKITNDEIRDYEIRQAISYGMTSYGGSLENTSRFDTPLGALSLNYGAEAFTDDGETKTPPMINDDGTDWSYGFKGSNPSGRRSMASGFLNATLEHEDWLEIKGGLRYDYYNLKGHTLVSGIAPVYVVTPGVCGYEENGECFWWDVEPVYGGGENVQQRVDVDKSGGAFLPSLTVAVKPFEGFQPFVSYSESYRPPSVMETLISGGHPNLFPVENAPNPYLKPEKGRTWEAGANFSQDNLLSGGDSLRIKAVYFHRDIEDYISLGRTYFAPLERYYFTNVNLDGDTTMRGFELEASYDAGSYYIGASYTHLKTDFADTYTFSGPTDGPGSPLPGENPAVPSVLFVPPEDKFTLDAGVRFFDEKLVLGGRITHVGDAAPTVGQLAGNYRTEAYTVYDLYGSYSFSENAKLRFAVNNLTDEAYVPALGTFAYPAPGRTATIALNVKF</sequence>
<proteinExistence type="inferred from homology"/>
<dbReference type="RefSeq" id="WP_377260029.1">
    <property type="nucleotide sequence ID" value="NZ_JBHMAA010000011.1"/>
</dbReference>
<keyword evidence="11 16" id="KW-0675">Receptor</keyword>
<keyword evidence="3 13" id="KW-0813">Transport</keyword>
<evidence type="ECO:0000256" key="5">
    <source>
        <dbReference type="ARBA" id="ARBA00022496"/>
    </source>
</evidence>
<evidence type="ECO:0000256" key="14">
    <source>
        <dbReference type="RuleBase" id="RU003357"/>
    </source>
</evidence>
<feature type="domain" description="Secretin/TonB short N-terminal" evidence="15">
    <location>
        <begin position="80"/>
        <end position="132"/>
    </location>
</feature>
<keyword evidence="12 13" id="KW-0998">Cell outer membrane</keyword>
<dbReference type="Gene3D" id="2.170.130.10">
    <property type="entry name" value="TonB-dependent receptor, plug domain"/>
    <property type="match status" value="1"/>
</dbReference>
<evidence type="ECO:0000313" key="16">
    <source>
        <dbReference type="EMBL" id="MFB9949248.1"/>
    </source>
</evidence>
<dbReference type="Gene3D" id="2.40.170.20">
    <property type="entry name" value="TonB-dependent receptor, beta-barrel domain"/>
    <property type="match status" value="1"/>
</dbReference>
<evidence type="ECO:0000256" key="4">
    <source>
        <dbReference type="ARBA" id="ARBA00022452"/>
    </source>
</evidence>
<evidence type="ECO:0000256" key="12">
    <source>
        <dbReference type="ARBA" id="ARBA00023237"/>
    </source>
</evidence>
<keyword evidence="6 13" id="KW-0812">Transmembrane</keyword>
<dbReference type="NCBIfam" id="TIGR01786">
    <property type="entry name" value="TonB-hemlactrns"/>
    <property type="match status" value="1"/>
</dbReference>
<dbReference type="InterPro" id="IPR039426">
    <property type="entry name" value="TonB-dep_rcpt-like"/>
</dbReference>
<keyword evidence="7" id="KW-0732">Signal</keyword>
<dbReference type="InterPro" id="IPR000531">
    <property type="entry name" value="Beta-barrel_TonB"/>
</dbReference>
<dbReference type="Proteomes" id="UP001589692">
    <property type="component" value="Unassembled WGS sequence"/>
</dbReference>
<evidence type="ECO:0000256" key="8">
    <source>
        <dbReference type="ARBA" id="ARBA00023004"/>
    </source>
</evidence>
<keyword evidence="5" id="KW-0410">Iron transport</keyword>
<keyword evidence="10 13" id="KW-0472">Membrane</keyword>
<dbReference type="Pfam" id="PF00593">
    <property type="entry name" value="TonB_dep_Rec_b-barrel"/>
    <property type="match status" value="1"/>
</dbReference>
<evidence type="ECO:0000256" key="1">
    <source>
        <dbReference type="ARBA" id="ARBA00004571"/>
    </source>
</evidence>
<dbReference type="PANTHER" id="PTHR30069:SF41">
    <property type="entry name" value="HEME_HEMOPEXIN UTILIZATION PROTEIN C"/>
    <property type="match status" value="1"/>
</dbReference>
<gene>
    <name evidence="16" type="ORF">ACFFP0_10335</name>
</gene>
<comment type="caution">
    <text evidence="16">The sequence shown here is derived from an EMBL/GenBank/DDBJ whole genome shotgun (WGS) entry which is preliminary data.</text>
</comment>
<keyword evidence="4 13" id="KW-1134">Transmembrane beta strand</keyword>
<dbReference type="InterPro" id="IPR011276">
    <property type="entry name" value="TonB_haem/Hb_rcpt"/>
</dbReference>
<organism evidence="16 17">
    <name type="scientific">Rhizobium puerariae</name>
    <dbReference type="NCBI Taxonomy" id="1585791"/>
    <lineage>
        <taxon>Bacteria</taxon>
        <taxon>Pseudomonadati</taxon>
        <taxon>Pseudomonadota</taxon>
        <taxon>Alphaproteobacteria</taxon>
        <taxon>Hyphomicrobiales</taxon>
        <taxon>Rhizobiaceae</taxon>
        <taxon>Rhizobium/Agrobacterium group</taxon>
        <taxon>Rhizobium</taxon>
    </lineage>
</organism>
<dbReference type="InterPro" id="IPR037066">
    <property type="entry name" value="Plug_dom_sf"/>
</dbReference>
<dbReference type="SUPFAM" id="SSF56935">
    <property type="entry name" value="Porins"/>
    <property type="match status" value="1"/>
</dbReference>
<dbReference type="InterPro" id="IPR036942">
    <property type="entry name" value="Beta-barrel_TonB_sf"/>
</dbReference>
<reference evidence="16 17" key="1">
    <citation type="submission" date="2024-09" db="EMBL/GenBank/DDBJ databases">
        <authorList>
            <person name="Sun Q."/>
            <person name="Mori K."/>
        </authorList>
    </citation>
    <scope>NUCLEOTIDE SEQUENCE [LARGE SCALE GENOMIC DNA]</scope>
    <source>
        <strain evidence="16 17">TBRC 4938</strain>
    </source>
</reference>
<dbReference type="NCBIfam" id="TIGR01785">
    <property type="entry name" value="TonB-hemin"/>
    <property type="match status" value="1"/>
</dbReference>
<dbReference type="CDD" id="cd01347">
    <property type="entry name" value="ligand_gated_channel"/>
    <property type="match status" value="1"/>
</dbReference>
<evidence type="ECO:0000256" key="13">
    <source>
        <dbReference type="PROSITE-ProRule" id="PRU01360"/>
    </source>
</evidence>
<evidence type="ECO:0000256" key="9">
    <source>
        <dbReference type="ARBA" id="ARBA00023077"/>
    </source>
</evidence>
<evidence type="ECO:0000256" key="7">
    <source>
        <dbReference type="ARBA" id="ARBA00022729"/>
    </source>
</evidence>
<dbReference type="PROSITE" id="PS52016">
    <property type="entry name" value="TONB_DEPENDENT_REC_3"/>
    <property type="match status" value="1"/>
</dbReference>
<protein>
    <submittedName>
        <fullName evidence="16">TonB-dependent hemoglobin/transferrin/lactoferrin family receptor</fullName>
    </submittedName>
</protein>
<evidence type="ECO:0000259" key="15">
    <source>
        <dbReference type="SMART" id="SM00965"/>
    </source>
</evidence>
<keyword evidence="9 14" id="KW-0798">TonB box</keyword>
<evidence type="ECO:0000256" key="2">
    <source>
        <dbReference type="ARBA" id="ARBA00009810"/>
    </source>
</evidence>
<dbReference type="Pfam" id="PF07715">
    <property type="entry name" value="Plug"/>
    <property type="match status" value="1"/>
</dbReference>
<dbReference type="Pfam" id="PF07660">
    <property type="entry name" value="STN"/>
    <property type="match status" value="1"/>
</dbReference>
<evidence type="ECO:0000256" key="11">
    <source>
        <dbReference type="ARBA" id="ARBA00023170"/>
    </source>
</evidence>
<dbReference type="SMART" id="SM00965">
    <property type="entry name" value="STN"/>
    <property type="match status" value="1"/>
</dbReference>
<name>A0ABV6AF51_9HYPH</name>
<dbReference type="InterPro" id="IPR012910">
    <property type="entry name" value="Plug_dom"/>
</dbReference>
<dbReference type="InterPro" id="IPR010949">
    <property type="entry name" value="TonB_Hb/transfer/lactofer_rcpt"/>
</dbReference>
<keyword evidence="5" id="KW-0406">Ion transport</keyword>
<comment type="subcellular location">
    <subcellularLocation>
        <location evidence="1 13">Cell outer membrane</location>
        <topology evidence="1 13">Multi-pass membrane protein</topology>
    </subcellularLocation>
</comment>
<keyword evidence="8" id="KW-0408">Iron</keyword>